<dbReference type="AlphaFoldDB" id="A0A813FMI6"/>
<reference evidence="3" key="1">
    <citation type="submission" date="2021-02" db="EMBL/GenBank/DDBJ databases">
        <authorList>
            <person name="Dougan E. K."/>
            <person name="Rhodes N."/>
            <person name="Thang M."/>
            <person name="Chan C."/>
        </authorList>
    </citation>
    <scope>NUCLEOTIDE SEQUENCE</scope>
</reference>
<comment type="caution">
    <text evidence="3">The sequence shown here is derived from an EMBL/GenBank/DDBJ whole genome shotgun (WGS) entry which is preliminary data.</text>
</comment>
<protein>
    <submittedName>
        <fullName evidence="3">Uncharacterized protein</fullName>
    </submittedName>
</protein>
<dbReference type="Proteomes" id="UP000654075">
    <property type="component" value="Unassembled WGS sequence"/>
</dbReference>
<sequence>MTALVVVAEAVVAVVAVVEVVEVVVVGAAADSKQAQSRLEADCRLLPPSLQAKDCKLRGCGRPCRKKLSRALVVQKPFQARQDKRDKINTHAHTTAYSQQTHNQATA</sequence>
<feature type="region of interest" description="Disordered" evidence="1">
    <location>
        <begin position="78"/>
        <end position="107"/>
    </location>
</feature>
<dbReference type="EMBL" id="CAJNNV010025296">
    <property type="protein sequence ID" value="CAE8613699.1"/>
    <property type="molecule type" value="Genomic_DNA"/>
</dbReference>
<name>A0A813FMI6_POLGL</name>
<evidence type="ECO:0000256" key="2">
    <source>
        <dbReference type="SAM" id="Phobius"/>
    </source>
</evidence>
<evidence type="ECO:0000313" key="4">
    <source>
        <dbReference type="Proteomes" id="UP000654075"/>
    </source>
</evidence>
<keyword evidence="2" id="KW-0812">Transmembrane</keyword>
<proteinExistence type="predicted"/>
<keyword evidence="2" id="KW-1133">Transmembrane helix</keyword>
<organism evidence="3 4">
    <name type="scientific">Polarella glacialis</name>
    <name type="common">Dinoflagellate</name>
    <dbReference type="NCBI Taxonomy" id="89957"/>
    <lineage>
        <taxon>Eukaryota</taxon>
        <taxon>Sar</taxon>
        <taxon>Alveolata</taxon>
        <taxon>Dinophyceae</taxon>
        <taxon>Suessiales</taxon>
        <taxon>Suessiaceae</taxon>
        <taxon>Polarella</taxon>
    </lineage>
</organism>
<evidence type="ECO:0000256" key="1">
    <source>
        <dbReference type="SAM" id="MobiDB-lite"/>
    </source>
</evidence>
<keyword evidence="2" id="KW-0472">Membrane</keyword>
<feature type="compositionally biased region" description="Polar residues" evidence="1">
    <location>
        <begin position="91"/>
        <end position="107"/>
    </location>
</feature>
<feature type="transmembrane region" description="Helical" evidence="2">
    <location>
        <begin position="6"/>
        <end position="30"/>
    </location>
</feature>
<evidence type="ECO:0000313" key="3">
    <source>
        <dbReference type="EMBL" id="CAE8613699.1"/>
    </source>
</evidence>
<accession>A0A813FMI6</accession>
<keyword evidence="4" id="KW-1185">Reference proteome</keyword>
<gene>
    <name evidence="3" type="ORF">PGLA1383_LOCUS31450</name>
</gene>